<dbReference type="Pfam" id="PF06580">
    <property type="entry name" value="His_kinase"/>
    <property type="match status" value="1"/>
</dbReference>
<dbReference type="Pfam" id="PF00672">
    <property type="entry name" value="HAMP"/>
    <property type="match status" value="1"/>
</dbReference>
<dbReference type="PANTHER" id="PTHR34220:SF7">
    <property type="entry name" value="SENSOR HISTIDINE KINASE YPDA"/>
    <property type="match status" value="1"/>
</dbReference>
<feature type="domain" description="HAMP" evidence="8">
    <location>
        <begin position="288"/>
        <end position="340"/>
    </location>
</feature>
<comment type="caution">
    <text evidence="9">The sequence shown here is derived from an EMBL/GenBank/DDBJ whole genome shotgun (WGS) entry which is preliminary data.</text>
</comment>
<dbReference type="AlphaFoldDB" id="A0A268EN34"/>
<evidence type="ECO:0000256" key="6">
    <source>
        <dbReference type="ARBA" id="ARBA00023136"/>
    </source>
</evidence>
<keyword evidence="4" id="KW-0808">Transferase</keyword>
<dbReference type="OrthoDB" id="2521939at2"/>
<dbReference type="InterPro" id="IPR003660">
    <property type="entry name" value="HAMP_dom"/>
</dbReference>
<feature type="transmembrane region" description="Helical" evidence="7">
    <location>
        <begin position="7"/>
        <end position="28"/>
    </location>
</feature>
<dbReference type="SUPFAM" id="SSF55874">
    <property type="entry name" value="ATPase domain of HSP90 chaperone/DNA topoisomerase II/histidine kinase"/>
    <property type="match status" value="1"/>
</dbReference>
<evidence type="ECO:0000256" key="7">
    <source>
        <dbReference type="SAM" id="Phobius"/>
    </source>
</evidence>
<evidence type="ECO:0000259" key="8">
    <source>
        <dbReference type="PROSITE" id="PS50885"/>
    </source>
</evidence>
<accession>A0A268EN34</accession>
<dbReference type="EMBL" id="NPBY01000054">
    <property type="protein sequence ID" value="PAD74530.1"/>
    <property type="molecule type" value="Genomic_DNA"/>
</dbReference>
<keyword evidence="5" id="KW-0418">Kinase</keyword>
<dbReference type="SMART" id="SM00304">
    <property type="entry name" value="HAMP"/>
    <property type="match status" value="1"/>
</dbReference>
<dbReference type="InterPro" id="IPR036890">
    <property type="entry name" value="HATPase_C_sf"/>
</dbReference>
<protein>
    <recommendedName>
        <fullName evidence="8">HAMP domain-containing protein</fullName>
    </recommendedName>
</protein>
<name>A0A268EN34_9BACL</name>
<evidence type="ECO:0000256" key="1">
    <source>
        <dbReference type="ARBA" id="ARBA00004651"/>
    </source>
</evidence>
<evidence type="ECO:0000313" key="10">
    <source>
        <dbReference type="Proteomes" id="UP000215596"/>
    </source>
</evidence>
<dbReference type="GO" id="GO:0005886">
    <property type="term" value="C:plasma membrane"/>
    <property type="evidence" value="ECO:0007669"/>
    <property type="project" value="UniProtKB-SubCell"/>
</dbReference>
<keyword evidence="7" id="KW-1133">Transmembrane helix</keyword>
<dbReference type="InterPro" id="IPR010559">
    <property type="entry name" value="Sig_transdc_His_kin_internal"/>
</dbReference>
<organism evidence="9 10">
    <name type="scientific">Paenibacillus campinasensis</name>
    <dbReference type="NCBI Taxonomy" id="66347"/>
    <lineage>
        <taxon>Bacteria</taxon>
        <taxon>Bacillati</taxon>
        <taxon>Bacillota</taxon>
        <taxon>Bacilli</taxon>
        <taxon>Bacillales</taxon>
        <taxon>Paenibacillaceae</taxon>
        <taxon>Paenibacillus</taxon>
    </lineage>
</organism>
<keyword evidence="2" id="KW-1003">Cell membrane</keyword>
<gene>
    <name evidence="9" type="ORF">CHH67_17400</name>
</gene>
<dbReference type="Pfam" id="PF02518">
    <property type="entry name" value="HATPase_c"/>
    <property type="match status" value="1"/>
</dbReference>
<feature type="transmembrane region" description="Helical" evidence="7">
    <location>
        <begin position="266"/>
        <end position="287"/>
    </location>
</feature>
<keyword evidence="6 7" id="KW-0472">Membrane</keyword>
<dbReference type="PANTHER" id="PTHR34220">
    <property type="entry name" value="SENSOR HISTIDINE KINASE YPDA"/>
    <property type="match status" value="1"/>
</dbReference>
<dbReference type="SUPFAM" id="SSF158472">
    <property type="entry name" value="HAMP domain-like"/>
    <property type="match status" value="1"/>
</dbReference>
<dbReference type="Gene3D" id="3.30.565.10">
    <property type="entry name" value="Histidine kinase-like ATPase, C-terminal domain"/>
    <property type="match status" value="1"/>
</dbReference>
<dbReference type="Gene3D" id="6.10.340.10">
    <property type="match status" value="1"/>
</dbReference>
<dbReference type="PROSITE" id="PS50885">
    <property type="entry name" value="HAMP"/>
    <property type="match status" value="1"/>
</dbReference>
<keyword evidence="7" id="KW-0812">Transmembrane</keyword>
<evidence type="ECO:0000313" key="9">
    <source>
        <dbReference type="EMBL" id="PAD74530.1"/>
    </source>
</evidence>
<dbReference type="Proteomes" id="UP000215596">
    <property type="component" value="Unassembled WGS sequence"/>
</dbReference>
<dbReference type="GO" id="GO:0000155">
    <property type="term" value="F:phosphorelay sensor kinase activity"/>
    <property type="evidence" value="ECO:0007669"/>
    <property type="project" value="InterPro"/>
</dbReference>
<dbReference type="InterPro" id="IPR003594">
    <property type="entry name" value="HATPase_dom"/>
</dbReference>
<evidence type="ECO:0000256" key="5">
    <source>
        <dbReference type="ARBA" id="ARBA00022777"/>
    </source>
</evidence>
<proteinExistence type="predicted"/>
<dbReference type="InterPro" id="IPR050640">
    <property type="entry name" value="Bact_2-comp_sensor_kinase"/>
</dbReference>
<dbReference type="CDD" id="cd06225">
    <property type="entry name" value="HAMP"/>
    <property type="match status" value="1"/>
</dbReference>
<evidence type="ECO:0000256" key="4">
    <source>
        <dbReference type="ARBA" id="ARBA00022679"/>
    </source>
</evidence>
<evidence type="ECO:0000256" key="2">
    <source>
        <dbReference type="ARBA" id="ARBA00022475"/>
    </source>
</evidence>
<sequence length="558" mass="64467">MLKQYRTFLSVVIIILLSTIVVLMMYSYTVETSLSTVKKDIQTNNLNRLRILVNSLDFNVEQLNMLSVALNAESKVGLLKSVDMMDNYEQDQLILDLSEKMKLQSFTQGWNVQIDIFSTLLNKWVGSSQNQTPPPVDMVEGRWVLESPQKLFSMYRKYEQNVVRVTFPKANLENMLDSAKLENNDPFFYYSDSIFISNRTLHTNLVQELVSKMSLKMQDTNEGTELISVGNMDYMVSFLKAQTLGWYMVDYVPLDKALQPIVKTQFFFYITCILLFLSGILTLIFFYRKVQVPILTLLKGVRQLQKGDFSHRISRTSNTEFAILYHNFNNMAQQIEDLIENVYKEKIISREALVKQLQAQINPHFLYNCLFFINNMNRMGNDEAVNAMTQNLAEYFRYTTRINDPLTTLEKEIGVVRNYLNIQSLRINRLHAQINIPDSMMSLIVPKLLIQPLVENSIIHGIEKKQSAGIIHISGSDDGDRYSLVVEDDGKGMTPEEIWSLLHRIEQPLDDTMGCALWNIRQRMLIQLGSQASLNITQSQHGGIRMELIWDKSSEMEE</sequence>
<comment type="subcellular location">
    <subcellularLocation>
        <location evidence="1">Cell membrane</location>
        <topology evidence="1">Multi-pass membrane protein</topology>
    </subcellularLocation>
</comment>
<evidence type="ECO:0000256" key="3">
    <source>
        <dbReference type="ARBA" id="ARBA00022553"/>
    </source>
</evidence>
<keyword evidence="3" id="KW-0597">Phosphoprotein</keyword>
<reference evidence="9 10" key="1">
    <citation type="submission" date="2017-07" db="EMBL/GenBank/DDBJ databases">
        <title>Isolation and whole genome analysis of endospore-forming bacteria from heroin.</title>
        <authorList>
            <person name="Kalinowski J."/>
            <person name="Ahrens B."/>
            <person name="Al-Dilaimi A."/>
            <person name="Winkler A."/>
            <person name="Wibberg D."/>
            <person name="Schleenbecker U."/>
            <person name="Ruckert C."/>
            <person name="Wolfel R."/>
            <person name="Grass G."/>
        </authorList>
    </citation>
    <scope>NUCLEOTIDE SEQUENCE [LARGE SCALE GENOMIC DNA]</scope>
    <source>
        <strain evidence="9 10">7537-G1</strain>
    </source>
</reference>